<accession>A0ABS9AWM8</accession>
<feature type="compositionally biased region" description="Basic residues" evidence="1">
    <location>
        <begin position="443"/>
        <end position="456"/>
    </location>
</feature>
<feature type="region of interest" description="Disordered" evidence="1">
    <location>
        <begin position="246"/>
        <end position="271"/>
    </location>
</feature>
<feature type="compositionally biased region" description="Basic and acidic residues" evidence="1">
    <location>
        <begin position="246"/>
        <end position="257"/>
    </location>
</feature>
<name>A0ABS9AWM8_9GAMM</name>
<dbReference type="EMBL" id="JABFTV010000010">
    <property type="protein sequence ID" value="MCE8026076.1"/>
    <property type="molecule type" value="Genomic_DNA"/>
</dbReference>
<dbReference type="Pfam" id="PF03432">
    <property type="entry name" value="Relaxase"/>
    <property type="match status" value="1"/>
</dbReference>
<gene>
    <name evidence="3" type="ORF">HOP59_18285</name>
</gene>
<feature type="region of interest" description="Disordered" evidence="1">
    <location>
        <begin position="434"/>
        <end position="470"/>
    </location>
</feature>
<sequence length="470" mass="54603">MIVKFFKYGRNKNNPVKAVKQAVGYLYSEQDANKTQRSVKPETVRGDPQGFSDVVAYGNHAGRYTSGVLSFAESDLDEDAQEKIIDDFEKTLLPGLEFDQYSSLWVRHRDKGRLELHFMFAGEELYTGKRLNAYYHRADITRINAWKDAINVEYGLKDPNHPSSKERLSYSGNLPKERKEIIEALSDYMLEMIGEEVIEPSRDGILQGLKTLNLEVARETKTSISIKNPEGGQNIRLKGSLWERDFKPDRHTKEAVRRRGQAYDSRSQERARIARDRVNELCERRERLNREKYAKPQPMESLRPDNSPASRVDGRNSLGSGSDALPRKQSHRDHTPRPPEPSPVPAVPRSKQPEVLPTITKEKESDADTNRKRNNAIYEEFLEGIRRKRRELKRILGGIYQTVKSNLEKSKEHGEELQRHSRILRDNLTKLRELGRESEHRRRESKKFALKVKNANKSRNYPRMDYHPKW</sequence>
<feature type="compositionally biased region" description="Basic and acidic residues" evidence="1">
    <location>
        <begin position="360"/>
        <end position="371"/>
    </location>
</feature>
<protein>
    <submittedName>
        <fullName evidence="3">Relaxase/mobilization nuclease domain-containing protein</fullName>
    </submittedName>
</protein>
<feature type="domain" description="MobA/VirD2-like nuclease" evidence="2">
    <location>
        <begin position="66"/>
        <end position="156"/>
    </location>
</feature>
<evidence type="ECO:0000313" key="3">
    <source>
        <dbReference type="EMBL" id="MCE8026076.1"/>
    </source>
</evidence>
<comment type="caution">
    <text evidence="3">The sequence shown here is derived from an EMBL/GenBank/DDBJ whole genome shotgun (WGS) entry which is preliminary data.</text>
</comment>
<feature type="region of interest" description="Disordered" evidence="1">
    <location>
        <begin position="288"/>
        <end position="371"/>
    </location>
</feature>
<keyword evidence="4" id="KW-1185">Reference proteome</keyword>
<dbReference type="Proteomes" id="UP001320272">
    <property type="component" value="Unassembled WGS sequence"/>
</dbReference>
<evidence type="ECO:0000313" key="4">
    <source>
        <dbReference type="Proteomes" id="UP001320272"/>
    </source>
</evidence>
<dbReference type="InterPro" id="IPR005094">
    <property type="entry name" value="Endonuclease_MobA/VirD2"/>
</dbReference>
<proteinExistence type="predicted"/>
<reference evidence="3 4" key="1">
    <citation type="journal article" date="2021" name="Front. Microbiol.">
        <title>Aerobic Denitrification and Heterotrophic Sulfur Oxidation in the Genus Halomonas Revealed by Six Novel Species Characterizations and Genome-Based Analysis.</title>
        <authorList>
            <person name="Wang L."/>
            <person name="Shao Z."/>
        </authorList>
    </citation>
    <scope>NUCLEOTIDE SEQUENCE [LARGE SCALE GENOMIC DNA]</scope>
    <source>
        <strain evidence="3 4">MCCC 1A11058</strain>
    </source>
</reference>
<organism evidence="3 4">
    <name type="scientific">Billgrantia aerodenitrificans</name>
    <dbReference type="NCBI Taxonomy" id="2733483"/>
    <lineage>
        <taxon>Bacteria</taxon>
        <taxon>Pseudomonadati</taxon>
        <taxon>Pseudomonadota</taxon>
        <taxon>Gammaproteobacteria</taxon>
        <taxon>Oceanospirillales</taxon>
        <taxon>Halomonadaceae</taxon>
        <taxon>Billgrantia</taxon>
    </lineage>
</organism>
<dbReference type="RefSeq" id="WP_234254867.1">
    <property type="nucleotide sequence ID" value="NZ_JABFTV010000010.1"/>
</dbReference>
<evidence type="ECO:0000256" key="1">
    <source>
        <dbReference type="SAM" id="MobiDB-lite"/>
    </source>
</evidence>
<evidence type="ECO:0000259" key="2">
    <source>
        <dbReference type="Pfam" id="PF03432"/>
    </source>
</evidence>